<comment type="caution">
    <text evidence="2">The sequence shown here is derived from an EMBL/GenBank/DDBJ whole genome shotgun (WGS) entry which is preliminary data.</text>
</comment>
<reference evidence="2 3" key="1">
    <citation type="journal article" date="2019" name="Commun. Biol.">
        <title>The bagworm genome reveals a unique fibroin gene that provides high tensile strength.</title>
        <authorList>
            <person name="Kono N."/>
            <person name="Nakamura H."/>
            <person name="Ohtoshi R."/>
            <person name="Tomita M."/>
            <person name="Numata K."/>
            <person name="Arakawa K."/>
        </authorList>
    </citation>
    <scope>NUCLEOTIDE SEQUENCE [LARGE SCALE GENOMIC DNA]</scope>
</reference>
<dbReference type="EMBL" id="BGZK01000192">
    <property type="protein sequence ID" value="GBP27352.1"/>
    <property type="molecule type" value="Genomic_DNA"/>
</dbReference>
<proteinExistence type="predicted"/>
<keyword evidence="3" id="KW-1185">Reference proteome</keyword>
<evidence type="ECO:0000313" key="3">
    <source>
        <dbReference type="Proteomes" id="UP000299102"/>
    </source>
</evidence>
<name>A0A4C1UMY1_EUMVA</name>
<feature type="compositionally biased region" description="Basic and acidic residues" evidence="1">
    <location>
        <begin position="43"/>
        <end position="54"/>
    </location>
</feature>
<gene>
    <name evidence="2" type="ORF">EVAR_18826_1</name>
</gene>
<dbReference type="AlphaFoldDB" id="A0A4C1UMY1"/>
<evidence type="ECO:0000313" key="2">
    <source>
        <dbReference type="EMBL" id="GBP27352.1"/>
    </source>
</evidence>
<protein>
    <submittedName>
        <fullName evidence="2">Uncharacterized protein</fullName>
    </submittedName>
</protein>
<feature type="region of interest" description="Disordered" evidence="1">
    <location>
        <begin position="43"/>
        <end position="64"/>
    </location>
</feature>
<dbReference type="Proteomes" id="UP000299102">
    <property type="component" value="Unassembled WGS sequence"/>
</dbReference>
<organism evidence="2 3">
    <name type="scientific">Eumeta variegata</name>
    <name type="common">Bagworm moth</name>
    <name type="synonym">Eumeta japonica</name>
    <dbReference type="NCBI Taxonomy" id="151549"/>
    <lineage>
        <taxon>Eukaryota</taxon>
        <taxon>Metazoa</taxon>
        <taxon>Ecdysozoa</taxon>
        <taxon>Arthropoda</taxon>
        <taxon>Hexapoda</taxon>
        <taxon>Insecta</taxon>
        <taxon>Pterygota</taxon>
        <taxon>Neoptera</taxon>
        <taxon>Endopterygota</taxon>
        <taxon>Lepidoptera</taxon>
        <taxon>Glossata</taxon>
        <taxon>Ditrysia</taxon>
        <taxon>Tineoidea</taxon>
        <taxon>Psychidae</taxon>
        <taxon>Oiketicinae</taxon>
        <taxon>Eumeta</taxon>
    </lineage>
</organism>
<evidence type="ECO:0000256" key="1">
    <source>
        <dbReference type="SAM" id="MobiDB-lite"/>
    </source>
</evidence>
<accession>A0A4C1UMY1</accession>
<sequence>MCSELAYIINVTAGSTRYYAEKAHRCLMKLYCRASAPARPRVAERPHLKIEPASKRRRARHSTSAIFGIRRSTSRYFNNKLAQYKSRLPSRLS</sequence>